<evidence type="ECO:0000313" key="16">
    <source>
        <dbReference type="RefSeq" id="XP_027338263.1"/>
    </source>
</evidence>
<dbReference type="SUPFAM" id="SSF49599">
    <property type="entry name" value="TRAF domain-like"/>
    <property type="match status" value="1"/>
</dbReference>
<dbReference type="PANTHER" id="PTHR46632">
    <property type="entry name" value="E3 UBIQUITIN-PROTEIN LIGASE SINA-LIKE 4"/>
    <property type="match status" value="1"/>
</dbReference>
<dbReference type="GO" id="GO:0061630">
    <property type="term" value="F:ubiquitin protein ligase activity"/>
    <property type="evidence" value="ECO:0007669"/>
    <property type="project" value="UniProtKB-EC"/>
</dbReference>
<evidence type="ECO:0000256" key="4">
    <source>
        <dbReference type="ARBA" id="ARBA00012483"/>
    </source>
</evidence>
<keyword evidence="15" id="KW-1185">Reference proteome</keyword>
<dbReference type="SUPFAM" id="SSF57850">
    <property type="entry name" value="RING/U-box"/>
    <property type="match status" value="1"/>
</dbReference>
<dbReference type="Pfam" id="PF21361">
    <property type="entry name" value="Sina_ZnF"/>
    <property type="match status" value="1"/>
</dbReference>
<evidence type="ECO:0000256" key="7">
    <source>
        <dbReference type="ARBA" id="ARBA00022771"/>
    </source>
</evidence>
<evidence type="ECO:0000256" key="8">
    <source>
        <dbReference type="ARBA" id="ARBA00022786"/>
    </source>
</evidence>
<evidence type="ECO:0000259" key="13">
    <source>
        <dbReference type="PROSITE" id="PS50089"/>
    </source>
</evidence>
<dbReference type="Gene3D" id="3.30.40.10">
    <property type="entry name" value="Zinc/RING finger domain, C3HC4 (zinc finger)"/>
    <property type="match status" value="1"/>
</dbReference>
<dbReference type="GeneID" id="113852224"/>
<dbReference type="InterPro" id="IPR001841">
    <property type="entry name" value="Znf_RING"/>
</dbReference>
<dbReference type="Pfam" id="PF21362">
    <property type="entry name" value="Sina_RING"/>
    <property type="match status" value="1"/>
</dbReference>
<evidence type="ECO:0000256" key="11">
    <source>
        <dbReference type="PROSITE-ProRule" id="PRU00455"/>
    </source>
</evidence>
<keyword evidence="6" id="KW-0479">Metal-binding</keyword>
<protein>
    <recommendedName>
        <fullName evidence="4">RING-type E3 ubiquitin transferase</fullName>
        <ecNumber evidence="4">2.3.2.27</ecNumber>
    </recommendedName>
</protein>
<comment type="similarity">
    <text evidence="3">Belongs to the SINA (Seven in absentia) family.</text>
</comment>
<evidence type="ECO:0000256" key="1">
    <source>
        <dbReference type="ARBA" id="ARBA00000900"/>
    </source>
</evidence>
<proteinExistence type="inferred from homology"/>
<comment type="function">
    <text evidence="10">E3 ubiquitin-protein ligase that mediates ubiquitination and subsequent proteasomal degradation of target proteins. E3 ubiquitin ligases accept ubiquitin from an E2 ubiquitin-conjugating enzyme in the form of a thioester and then directly transfers the ubiquitin to targeted substrates. It probably triggers the ubiquitin-mediated degradation of different substrates.</text>
</comment>
<gene>
    <name evidence="16" type="primary">LOC113852224</name>
</gene>
<comment type="catalytic activity">
    <reaction evidence="1">
        <text>S-ubiquitinyl-[E2 ubiquitin-conjugating enzyme]-L-cysteine + [acceptor protein]-L-lysine = [E2 ubiquitin-conjugating enzyme]-L-cysteine + N(6)-ubiquitinyl-[acceptor protein]-L-lysine.</text>
        <dbReference type="EC" id="2.3.2.27"/>
    </reaction>
</comment>
<evidence type="ECO:0000259" key="14">
    <source>
        <dbReference type="PROSITE" id="PS51081"/>
    </source>
</evidence>
<reference evidence="15" key="1">
    <citation type="journal article" date="2019" name="Toxins">
        <title>Detection of Abrin-Like and Prepropulchellin-Like Toxin Genes and Transcripts Using Whole Genome Sequencing and Full-Length Transcript Sequencing of Abrus precatorius.</title>
        <authorList>
            <person name="Hovde B.T."/>
            <person name="Daligault H.E."/>
            <person name="Hanschen E.R."/>
            <person name="Kunde Y.A."/>
            <person name="Johnson M.B."/>
            <person name="Starkenburg S.R."/>
            <person name="Johnson S.L."/>
        </authorList>
    </citation>
    <scope>NUCLEOTIDE SEQUENCE [LARGE SCALE GENOMIC DNA]</scope>
</reference>
<evidence type="ECO:0000256" key="5">
    <source>
        <dbReference type="ARBA" id="ARBA00022679"/>
    </source>
</evidence>
<sequence length="395" mass="44784">MHSVPNSRVTRVLSLSFERKMENNLNGSHSHSNGERGISRYPVGRRPRNPIDEIAMRRELSNSQQERDDVIEEEGEGVTVSEEDSIDNEEDMDYDDEPNAPLPGVNRAVVAAIPAVQTAPTLNDIHTNGVYMELSDPDVLDCYICYEPLYIPVYQCINGHVVCVSCFCKIQHKCPFCSMYIGNNRCRAMENVLEAVKITCPNAKYGCNQMIRYSEKREHEKTCDFVPCSCLQPFCDFVGSSKVLAKHLGDDHFFNRTKFNYGEFFNVSISVHRKFSVLQSRSDDKLFAICNKADVREHEIFVCFIGPIFMVPQFSYEIKVVSDNDGESYELPQTSVEKNIQGGRTGFPSVTMFLNVPLEVFRPRYYSRMEVELQLRITRVIGAATNSEAGPSGLN</sequence>
<evidence type="ECO:0000256" key="10">
    <source>
        <dbReference type="ARBA" id="ARBA00024004"/>
    </source>
</evidence>
<keyword evidence="8" id="KW-0833">Ubl conjugation pathway</keyword>
<dbReference type="InterPro" id="IPR013083">
    <property type="entry name" value="Znf_RING/FYVE/PHD"/>
</dbReference>
<feature type="domain" description="RING-type" evidence="13">
    <location>
        <begin position="142"/>
        <end position="178"/>
    </location>
</feature>
<keyword evidence="7 11" id="KW-0863">Zinc-finger</keyword>
<dbReference type="UniPathway" id="UPA00143"/>
<evidence type="ECO:0000256" key="3">
    <source>
        <dbReference type="ARBA" id="ARBA00009119"/>
    </source>
</evidence>
<dbReference type="PROSITE" id="PS50089">
    <property type="entry name" value="ZF_RING_2"/>
    <property type="match status" value="1"/>
</dbReference>
<feature type="compositionally biased region" description="Acidic residues" evidence="12">
    <location>
        <begin position="69"/>
        <end position="98"/>
    </location>
</feature>
<dbReference type="RefSeq" id="XP_027338263.1">
    <property type="nucleotide sequence ID" value="XM_027482462.1"/>
</dbReference>
<dbReference type="KEGG" id="aprc:113852224"/>
<accession>A0A8B8K587</accession>
<dbReference type="EC" id="2.3.2.27" evidence="4"/>
<evidence type="ECO:0000313" key="15">
    <source>
        <dbReference type="Proteomes" id="UP000694853"/>
    </source>
</evidence>
<feature type="domain" description="SIAH-type" evidence="14">
    <location>
        <begin position="195"/>
        <end position="253"/>
    </location>
</feature>
<keyword evidence="9" id="KW-0862">Zinc</keyword>
<name>A0A8B8K587_ABRPR</name>
<dbReference type="PANTHER" id="PTHR46632:SF16">
    <property type="entry name" value="E3 UBIQUITIN-PROTEIN LIGASE SINA-LIKE 10"/>
    <property type="match status" value="1"/>
</dbReference>
<dbReference type="CDD" id="cd16571">
    <property type="entry name" value="RING-HC_SIAHs"/>
    <property type="match status" value="1"/>
</dbReference>
<dbReference type="Proteomes" id="UP000694853">
    <property type="component" value="Unplaced"/>
</dbReference>
<organism evidence="15 16">
    <name type="scientific">Abrus precatorius</name>
    <name type="common">Indian licorice</name>
    <name type="synonym">Glycine abrus</name>
    <dbReference type="NCBI Taxonomy" id="3816"/>
    <lineage>
        <taxon>Eukaryota</taxon>
        <taxon>Viridiplantae</taxon>
        <taxon>Streptophyta</taxon>
        <taxon>Embryophyta</taxon>
        <taxon>Tracheophyta</taxon>
        <taxon>Spermatophyta</taxon>
        <taxon>Magnoliopsida</taxon>
        <taxon>eudicotyledons</taxon>
        <taxon>Gunneridae</taxon>
        <taxon>Pentapetalae</taxon>
        <taxon>rosids</taxon>
        <taxon>fabids</taxon>
        <taxon>Fabales</taxon>
        <taxon>Fabaceae</taxon>
        <taxon>Papilionoideae</taxon>
        <taxon>50 kb inversion clade</taxon>
        <taxon>NPAAA clade</taxon>
        <taxon>indigoferoid/millettioid clade</taxon>
        <taxon>Abreae</taxon>
        <taxon>Abrus</taxon>
    </lineage>
</organism>
<evidence type="ECO:0000256" key="6">
    <source>
        <dbReference type="ARBA" id="ARBA00022723"/>
    </source>
</evidence>
<evidence type="ECO:0000256" key="12">
    <source>
        <dbReference type="SAM" id="MobiDB-lite"/>
    </source>
</evidence>
<evidence type="ECO:0000256" key="9">
    <source>
        <dbReference type="ARBA" id="ARBA00022833"/>
    </source>
</evidence>
<dbReference type="InterPro" id="IPR013010">
    <property type="entry name" value="Znf_SIAH"/>
</dbReference>
<dbReference type="PROSITE" id="PS51081">
    <property type="entry name" value="ZF_SIAH"/>
    <property type="match status" value="1"/>
</dbReference>
<evidence type="ECO:0000256" key="2">
    <source>
        <dbReference type="ARBA" id="ARBA00004906"/>
    </source>
</evidence>
<dbReference type="AlphaFoldDB" id="A0A8B8K587"/>
<comment type="pathway">
    <text evidence="2">Protein modification; protein ubiquitination.</text>
</comment>
<dbReference type="GO" id="GO:0016567">
    <property type="term" value="P:protein ubiquitination"/>
    <property type="evidence" value="ECO:0007669"/>
    <property type="project" value="UniProtKB-UniPathway"/>
</dbReference>
<dbReference type="GO" id="GO:0008270">
    <property type="term" value="F:zinc ion binding"/>
    <property type="evidence" value="ECO:0007669"/>
    <property type="project" value="UniProtKB-KW"/>
</dbReference>
<dbReference type="OrthoDB" id="1433745at2759"/>
<feature type="region of interest" description="Disordered" evidence="12">
    <location>
        <begin position="23"/>
        <end position="101"/>
    </location>
</feature>
<reference evidence="16" key="2">
    <citation type="submission" date="2025-08" db="UniProtKB">
        <authorList>
            <consortium name="RefSeq"/>
        </authorList>
    </citation>
    <scope>IDENTIFICATION</scope>
    <source>
        <tissue evidence="16">Young leaves</tissue>
    </source>
</reference>
<dbReference type="InterPro" id="IPR044286">
    <property type="entry name" value="SINL_plant"/>
</dbReference>
<dbReference type="InterPro" id="IPR049548">
    <property type="entry name" value="Sina-like_RING"/>
</dbReference>
<keyword evidence="5" id="KW-0808">Transferase</keyword>
<feature type="compositionally biased region" description="Basic and acidic residues" evidence="12">
    <location>
        <begin position="49"/>
        <end position="68"/>
    </location>
</feature>